<dbReference type="Proteomes" id="UP000231501">
    <property type="component" value="Unassembled WGS sequence"/>
</dbReference>
<sequence>MLNYEDAVAAVEKQLAKVDDLPEGDSLVLVSEHTIERPFGWVFFYTSRLYRDTGDIKYALAGNAPLIVNRSSGEVVATGTARLVEHYIAEYEARTGLT</sequence>
<evidence type="ECO:0000313" key="2">
    <source>
        <dbReference type="EMBL" id="PIM51501.1"/>
    </source>
</evidence>
<protein>
    <recommendedName>
        <fullName evidence="1">Immunity protein 35 domain-containing protein</fullName>
    </recommendedName>
</protein>
<dbReference type="OrthoDB" id="3542635at2"/>
<dbReference type="AlphaFoldDB" id="A0A2G9C4Y8"/>
<proteinExistence type="predicted"/>
<dbReference type="EMBL" id="PEOG01000062">
    <property type="protein sequence ID" value="PIM51501.1"/>
    <property type="molecule type" value="Genomic_DNA"/>
</dbReference>
<reference evidence="2 3" key="1">
    <citation type="submission" date="2017-11" db="EMBL/GenBank/DDBJ databases">
        <title>Draft genome sequence of Mitsuaria sp. HWN-4.</title>
        <authorList>
            <person name="Gundlapally S.R."/>
        </authorList>
    </citation>
    <scope>NUCLEOTIDE SEQUENCE [LARGE SCALE GENOMIC DNA]</scope>
    <source>
        <strain evidence="2 3">HWN-4</strain>
    </source>
</reference>
<feature type="domain" description="Immunity protein 35" evidence="1">
    <location>
        <begin position="5"/>
        <end position="81"/>
    </location>
</feature>
<gene>
    <name evidence="2" type="ORF">CS062_19465</name>
</gene>
<evidence type="ECO:0000313" key="3">
    <source>
        <dbReference type="Proteomes" id="UP000231501"/>
    </source>
</evidence>
<keyword evidence="3" id="KW-1185">Reference proteome</keyword>
<organism evidence="2 3">
    <name type="scientific">Roseateles chitinivorans</name>
    <dbReference type="NCBI Taxonomy" id="2917965"/>
    <lineage>
        <taxon>Bacteria</taxon>
        <taxon>Pseudomonadati</taxon>
        <taxon>Pseudomonadota</taxon>
        <taxon>Betaproteobacteria</taxon>
        <taxon>Burkholderiales</taxon>
        <taxon>Sphaerotilaceae</taxon>
        <taxon>Roseateles</taxon>
    </lineage>
</organism>
<name>A0A2G9C4Y8_9BURK</name>
<evidence type="ECO:0000259" key="1">
    <source>
        <dbReference type="Pfam" id="PF15567"/>
    </source>
</evidence>
<comment type="caution">
    <text evidence="2">The sequence shown here is derived from an EMBL/GenBank/DDBJ whole genome shotgun (WGS) entry which is preliminary data.</text>
</comment>
<dbReference type="InterPro" id="IPR029082">
    <property type="entry name" value="Imm35"/>
</dbReference>
<dbReference type="RefSeq" id="WP_099863235.1">
    <property type="nucleotide sequence ID" value="NZ_PEOG01000062.1"/>
</dbReference>
<dbReference type="Pfam" id="PF15567">
    <property type="entry name" value="Imm35"/>
    <property type="match status" value="1"/>
</dbReference>
<accession>A0A2G9C4Y8</accession>